<name>A0A9P1KCH0_9CYAN</name>
<dbReference type="InterPro" id="IPR011335">
    <property type="entry name" value="Restrct_endonuc-II-like"/>
</dbReference>
<accession>A0A9P1KCH0</accession>
<evidence type="ECO:0000256" key="1">
    <source>
        <dbReference type="SAM" id="MobiDB-lite"/>
    </source>
</evidence>
<evidence type="ECO:0000313" key="3">
    <source>
        <dbReference type="EMBL" id="CDM93908.1"/>
    </source>
</evidence>
<dbReference type="AlphaFoldDB" id="A0A9P1KCH0"/>
<dbReference type="EMBL" id="FO818640">
    <property type="protein sequence ID" value="CDM93908.1"/>
    <property type="molecule type" value="Genomic_DNA"/>
</dbReference>
<dbReference type="PANTHER" id="PTHR33352:SF2">
    <property type="entry name" value="SLL0995 PROTEIN"/>
    <property type="match status" value="1"/>
</dbReference>
<dbReference type="PANTHER" id="PTHR33352">
    <property type="entry name" value="SLR1095 PROTEIN"/>
    <property type="match status" value="1"/>
</dbReference>
<dbReference type="CDD" id="cd06260">
    <property type="entry name" value="DUF820-like"/>
    <property type="match status" value="1"/>
</dbReference>
<dbReference type="RefSeq" id="WP_048894981.1">
    <property type="nucleotide sequence ID" value="NZ_FO818640.1"/>
</dbReference>
<feature type="compositionally biased region" description="Basic and acidic residues" evidence="1">
    <location>
        <begin position="263"/>
        <end position="295"/>
    </location>
</feature>
<dbReference type="SUPFAM" id="SSF52980">
    <property type="entry name" value="Restriction endonuclease-like"/>
    <property type="match status" value="1"/>
</dbReference>
<dbReference type="Proteomes" id="UP000032946">
    <property type="component" value="Chromosome"/>
</dbReference>
<gene>
    <name evidence="3" type="ORF">ARTHRO_11582</name>
</gene>
<dbReference type="Pfam" id="PF05685">
    <property type="entry name" value="Uma2"/>
    <property type="match status" value="1"/>
</dbReference>
<dbReference type="InterPro" id="IPR012296">
    <property type="entry name" value="Nuclease_put_TT1808"/>
</dbReference>
<sequence length="301" mass="34689">MVTEIKTTAQTPIIYPESDGQPMAENTEQFRWIVTIQGGIDALFKDDPNVFVAGDLLWYPVEGNNKLRVAPDVMVAIGRPKVKRGSYLQWEEDDIAPQVVFEVLSPGNTLTEMAKKLDFYQRYGVEEYYIYDPDKIDVCGWIRTENQLTLIDTIKGWISPRLGVRFEISESGLELYRPDGRKFSTYIELESDRQQAEERAQQAEERAQQEAERAQQEAEHAQQEAERAQQEAQRAQKAEERAQQQAERAQQQAERAQQQAERAQQEAERAQQEAERAQQEAERANRLAERLRELGIDPDAM</sequence>
<protein>
    <recommendedName>
        <fullName evidence="2">Putative restriction endonuclease domain-containing protein</fullName>
    </recommendedName>
</protein>
<feature type="region of interest" description="Disordered" evidence="1">
    <location>
        <begin position="191"/>
        <end position="301"/>
    </location>
</feature>
<dbReference type="SUPFAM" id="SSF58104">
    <property type="entry name" value="Methyl-accepting chemotaxis protein (MCP) signaling domain"/>
    <property type="match status" value="1"/>
</dbReference>
<evidence type="ECO:0000313" key="4">
    <source>
        <dbReference type="Proteomes" id="UP000032946"/>
    </source>
</evidence>
<keyword evidence="4" id="KW-1185">Reference proteome</keyword>
<feature type="domain" description="Putative restriction endonuclease" evidence="2">
    <location>
        <begin position="45"/>
        <end position="151"/>
    </location>
</feature>
<proteinExistence type="predicted"/>
<dbReference type="Gene3D" id="3.90.1570.10">
    <property type="entry name" value="tt1808, chain A"/>
    <property type="match status" value="1"/>
</dbReference>
<organism evidence="3 4">
    <name type="scientific">Limnospira indica PCC 8005</name>
    <dbReference type="NCBI Taxonomy" id="376219"/>
    <lineage>
        <taxon>Bacteria</taxon>
        <taxon>Bacillati</taxon>
        <taxon>Cyanobacteriota</taxon>
        <taxon>Cyanophyceae</taxon>
        <taxon>Oscillatoriophycideae</taxon>
        <taxon>Oscillatoriales</taxon>
        <taxon>Sirenicapillariaceae</taxon>
        <taxon>Limnospira</taxon>
    </lineage>
</organism>
<feature type="compositionally biased region" description="Basic and acidic residues" evidence="1">
    <location>
        <begin position="191"/>
        <end position="242"/>
    </location>
</feature>
<reference evidence="3 4" key="1">
    <citation type="submission" date="2014-02" db="EMBL/GenBank/DDBJ databases">
        <authorList>
            <person name="Genoscope - CEA"/>
        </authorList>
    </citation>
    <scope>NUCLEOTIDE SEQUENCE [LARGE SCALE GENOMIC DNA]</scope>
    <source>
        <strain evidence="3 4">PCC 8005</strain>
    </source>
</reference>
<feature type="compositionally biased region" description="Low complexity" evidence="1">
    <location>
        <begin position="243"/>
        <end position="262"/>
    </location>
</feature>
<evidence type="ECO:0000259" key="2">
    <source>
        <dbReference type="Pfam" id="PF05685"/>
    </source>
</evidence>
<dbReference type="InterPro" id="IPR008538">
    <property type="entry name" value="Uma2"/>
</dbReference>